<evidence type="ECO:0000256" key="3">
    <source>
        <dbReference type="SAM" id="Phobius"/>
    </source>
</evidence>
<feature type="region of interest" description="Disordered" evidence="2">
    <location>
        <begin position="164"/>
        <end position="188"/>
    </location>
</feature>
<evidence type="ECO:0000313" key="5">
    <source>
        <dbReference type="EMBL" id="SFL07293.1"/>
    </source>
</evidence>
<sequence length="419" mass="47143">MSEENTNDSKKGYKWIGAILIVLLLIFIGIAGFYLEHDFGRVNKNSVEQSEIIQQGDQETENQSEQSGADSGESILNDNSAVQSQSDLNLNKNSANDVIKTDTSTNEIESENSKDITSAAKDVKKEKLAEIIEQNEAGSLESEILNPEKVKLKEDLQNKDYEIQHSSNQSDQETDNQSEKSVNNSDLVENNKTEVKQSLFDRLMSIIGLNEAEFEQNLNILFVGFDDEASVSLGTVEADSIMLAYLRPNEHKIFLKNIDQDLIYQKRALKDYPESELKEVVRNNFESELNNYVYVNYQGFEKVIDELGGIELKLAEPLKISALGLNLKAGSNMLSGKEALNFTRWKGGSKSDRLARQKKVINAVLAKLRSNSVLFNVKDLYNTIVNSYNSVETDIDPVLAAEIFNYIHKNSDLKLEYIE</sequence>
<keyword evidence="3" id="KW-0472">Membrane</keyword>
<organism evidence="5 6">
    <name type="scientific">Halanaerobium salsuginis</name>
    <dbReference type="NCBI Taxonomy" id="29563"/>
    <lineage>
        <taxon>Bacteria</taxon>
        <taxon>Bacillati</taxon>
        <taxon>Bacillota</taxon>
        <taxon>Clostridia</taxon>
        <taxon>Halanaerobiales</taxon>
        <taxon>Halanaerobiaceae</taxon>
        <taxon>Halanaerobium</taxon>
    </lineage>
</organism>
<dbReference type="AlphaFoldDB" id="A0A1I4EQ05"/>
<dbReference type="Pfam" id="PF03816">
    <property type="entry name" value="LytR_cpsA_psr"/>
    <property type="match status" value="1"/>
</dbReference>
<feature type="region of interest" description="Disordered" evidence="2">
    <location>
        <begin position="50"/>
        <end position="76"/>
    </location>
</feature>
<protein>
    <submittedName>
        <fullName evidence="5">Transcriptional attenuator, LytR family</fullName>
    </submittedName>
</protein>
<dbReference type="RefSeq" id="WP_089857914.1">
    <property type="nucleotide sequence ID" value="NZ_FOTI01000001.1"/>
</dbReference>
<dbReference type="Gene3D" id="3.40.630.190">
    <property type="entry name" value="LCP protein"/>
    <property type="match status" value="1"/>
</dbReference>
<proteinExistence type="inferred from homology"/>
<keyword evidence="3" id="KW-1133">Transmembrane helix</keyword>
<dbReference type="STRING" id="29563.SAMN02983006_00068"/>
<dbReference type="InterPro" id="IPR004474">
    <property type="entry name" value="LytR_CpsA_psr"/>
</dbReference>
<feature type="compositionally biased region" description="Polar residues" evidence="2">
    <location>
        <begin position="179"/>
        <end position="188"/>
    </location>
</feature>
<comment type="similarity">
    <text evidence="1">Belongs to the LytR/CpsA/Psr (LCP) family.</text>
</comment>
<feature type="domain" description="Cell envelope-related transcriptional attenuator" evidence="4">
    <location>
        <begin position="238"/>
        <end position="369"/>
    </location>
</feature>
<evidence type="ECO:0000313" key="6">
    <source>
        <dbReference type="Proteomes" id="UP000199006"/>
    </source>
</evidence>
<evidence type="ECO:0000259" key="4">
    <source>
        <dbReference type="Pfam" id="PF03816"/>
    </source>
</evidence>
<evidence type="ECO:0000256" key="2">
    <source>
        <dbReference type="SAM" id="MobiDB-lite"/>
    </source>
</evidence>
<dbReference type="OrthoDB" id="27330at2"/>
<name>A0A1I4EQ05_9FIRM</name>
<dbReference type="PANTHER" id="PTHR33392">
    <property type="entry name" value="POLYISOPRENYL-TEICHOIC ACID--PEPTIDOGLYCAN TEICHOIC ACID TRANSFERASE TAGU"/>
    <property type="match status" value="1"/>
</dbReference>
<dbReference type="Proteomes" id="UP000199006">
    <property type="component" value="Unassembled WGS sequence"/>
</dbReference>
<gene>
    <name evidence="5" type="ORF">SAMN02983006_00068</name>
</gene>
<keyword evidence="6" id="KW-1185">Reference proteome</keyword>
<accession>A0A1I4EQ05</accession>
<evidence type="ECO:0000256" key="1">
    <source>
        <dbReference type="ARBA" id="ARBA00006068"/>
    </source>
</evidence>
<dbReference type="InterPro" id="IPR050922">
    <property type="entry name" value="LytR/CpsA/Psr_CW_biosynth"/>
</dbReference>
<keyword evidence="3" id="KW-0812">Transmembrane</keyword>
<dbReference type="PANTHER" id="PTHR33392:SF6">
    <property type="entry name" value="POLYISOPRENYL-TEICHOIC ACID--PEPTIDOGLYCAN TEICHOIC ACID TRANSFERASE TAGU"/>
    <property type="match status" value="1"/>
</dbReference>
<reference evidence="5 6" key="1">
    <citation type="submission" date="2016-10" db="EMBL/GenBank/DDBJ databases">
        <authorList>
            <person name="de Groot N.N."/>
        </authorList>
    </citation>
    <scope>NUCLEOTIDE SEQUENCE [LARGE SCALE GENOMIC DNA]</scope>
    <source>
        <strain evidence="5 6">ATCC 51327</strain>
    </source>
</reference>
<feature type="transmembrane region" description="Helical" evidence="3">
    <location>
        <begin position="12"/>
        <end position="35"/>
    </location>
</feature>
<dbReference type="EMBL" id="FOTI01000001">
    <property type="protein sequence ID" value="SFL07293.1"/>
    <property type="molecule type" value="Genomic_DNA"/>
</dbReference>